<dbReference type="GeneID" id="17294818"/>
<feature type="compositionally biased region" description="Polar residues" evidence="1">
    <location>
        <begin position="95"/>
        <end position="111"/>
    </location>
</feature>
<dbReference type="Gene3D" id="3.90.190.10">
    <property type="entry name" value="Protein tyrosine phosphatase superfamily"/>
    <property type="match status" value="1"/>
</dbReference>
<protein>
    <recommendedName>
        <fullName evidence="2">C2 tensin-type domain-containing protein</fullName>
    </recommendedName>
</protein>
<reference evidence="3 5" key="1">
    <citation type="journal article" date="2012" name="Nature">
        <title>Algal genomes reveal evolutionary mosaicism and the fate of nucleomorphs.</title>
        <authorList>
            <consortium name="DOE Joint Genome Institute"/>
            <person name="Curtis B.A."/>
            <person name="Tanifuji G."/>
            <person name="Burki F."/>
            <person name="Gruber A."/>
            <person name="Irimia M."/>
            <person name="Maruyama S."/>
            <person name="Arias M.C."/>
            <person name="Ball S.G."/>
            <person name="Gile G.H."/>
            <person name="Hirakawa Y."/>
            <person name="Hopkins J.F."/>
            <person name="Kuo A."/>
            <person name="Rensing S.A."/>
            <person name="Schmutz J."/>
            <person name="Symeonidi A."/>
            <person name="Elias M."/>
            <person name="Eveleigh R.J."/>
            <person name="Herman E.K."/>
            <person name="Klute M.J."/>
            <person name="Nakayama T."/>
            <person name="Obornik M."/>
            <person name="Reyes-Prieto A."/>
            <person name="Armbrust E.V."/>
            <person name="Aves S.J."/>
            <person name="Beiko R.G."/>
            <person name="Coutinho P."/>
            <person name="Dacks J.B."/>
            <person name="Durnford D.G."/>
            <person name="Fast N.M."/>
            <person name="Green B.R."/>
            <person name="Grisdale C.J."/>
            <person name="Hempel F."/>
            <person name="Henrissat B."/>
            <person name="Hoppner M.P."/>
            <person name="Ishida K."/>
            <person name="Kim E."/>
            <person name="Koreny L."/>
            <person name="Kroth P.G."/>
            <person name="Liu Y."/>
            <person name="Malik S.B."/>
            <person name="Maier U.G."/>
            <person name="McRose D."/>
            <person name="Mock T."/>
            <person name="Neilson J.A."/>
            <person name="Onodera N.T."/>
            <person name="Poole A.M."/>
            <person name="Pritham E.J."/>
            <person name="Richards T.A."/>
            <person name="Rocap G."/>
            <person name="Roy S.W."/>
            <person name="Sarai C."/>
            <person name="Schaack S."/>
            <person name="Shirato S."/>
            <person name="Slamovits C.H."/>
            <person name="Spencer D.F."/>
            <person name="Suzuki S."/>
            <person name="Worden A.Z."/>
            <person name="Zauner S."/>
            <person name="Barry K."/>
            <person name="Bell C."/>
            <person name="Bharti A.K."/>
            <person name="Crow J.A."/>
            <person name="Grimwood J."/>
            <person name="Kramer R."/>
            <person name="Lindquist E."/>
            <person name="Lucas S."/>
            <person name="Salamov A."/>
            <person name="McFadden G.I."/>
            <person name="Lane C.E."/>
            <person name="Keeling P.J."/>
            <person name="Gray M.W."/>
            <person name="Grigoriev I.V."/>
            <person name="Archibald J.M."/>
        </authorList>
    </citation>
    <scope>NUCLEOTIDE SEQUENCE</scope>
    <source>
        <strain evidence="3 5">CCMP2712</strain>
    </source>
</reference>
<dbReference type="KEGG" id="gtt:GUITHDRAFT_144522"/>
<sequence>MEPVITVTVKLIRSRSRVPVPTMQGNVRRLVRSIEPPGHAGGSSVEHQDMLRTSSSPQTSSSPAMALPLSLASGYTSGASYNSAASYPVNRGSPAPSQTAQSQTPTISSHPPSHGLLSAYSRPDVSSFVREVQLTDSPAVTSSSQPIISHIDAGGDELYSSIRKSLKRSDGNDQESQRRQDPSDDEWFTLATDVLSSLTALDASSLHGVRVVSEDDLRVGSLISLYNVLNPYLLLMRDDGQQDIIGMKFLFHFISNKENFNIKSNISFKHSQFRLRKVSHTASLMECLHNLLKPTSPDGVEDALAVMHGNCVTGVVSLASILQILQESLSLVQPLMTSVQSLCNDMDVVEPNRAVSSEVWNWENEAVRLMKDLRKLKDLSFLSQADETIMKASGERIISFIASSHQLNKPESQNTGMISSDPVNVKAVTGGFVLANTLTESSKMVSSVHTNMNVEPQRNSNKKSTGCFSTRRKNSSHSHVEPPVTDSPSSRRPLETTTLPHHAPPSTSSAGILEIVQDMRNTLTWLTTGNGLSSWSSGSVNVAQVHQRIVVMGDVPTDSGHMISPLSSSSQLTQHTPNPLQLSKILKYLKSSFDDQYVIINLTQQDHFLSSWLSRRMIRLPVAGSSPPSMRSLLCRLLYWTDQDARDMRSLFLLHDCMRRRQVGCRWDDSTSPAFVIYDRNGIGAAGRLVLVPRACGVMSCVLLLATGAAASALDALLLFIAQRTNYRPGQAGDPNVIKRFQLQLLPQQNVTAREPLAQEFVIVGPIARWITPSMQRYVQYFFHAQQRHGMNMYTTIRSAPKCRIMALKTFGTSQTANIRLHRPWYRIFSNNLLVYDHRKSRSFAEQGLKEDAWTTNLKVASEAGVLVEEEVRVELMDSVGMVDRLMLVLHLHSSFIEDAKLLEFSKQQLDVGCLSESLPHDFKLHLVIEAGEGKRESSTTRRREIFAKEKLPSQVIPSLPQEKQVPNYETNIPSSAYLAKTPADLWVMSMSMPLFVTGFQGFRTCYPSAWPRGKFDRVCWGECWDVTRE</sequence>
<dbReference type="InterPro" id="IPR014020">
    <property type="entry name" value="Tensin_C2-dom"/>
</dbReference>
<feature type="compositionally biased region" description="Low complexity" evidence="1">
    <location>
        <begin position="53"/>
        <end position="65"/>
    </location>
</feature>
<dbReference type="EMBL" id="JH993052">
    <property type="protein sequence ID" value="EKX38027.1"/>
    <property type="molecule type" value="Genomic_DNA"/>
</dbReference>
<evidence type="ECO:0000313" key="5">
    <source>
        <dbReference type="Proteomes" id="UP000011087"/>
    </source>
</evidence>
<dbReference type="PANTHER" id="PTHR12305">
    <property type="entry name" value="PHOSPHATASE WITH HOMOLOGY TO TENSIN"/>
    <property type="match status" value="1"/>
</dbReference>
<feature type="domain" description="C2 tensin-type" evidence="2">
    <location>
        <begin position="803"/>
        <end position="932"/>
    </location>
</feature>
<evidence type="ECO:0000313" key="3">
    <source>
        <dbReference type="EMBL" id="EKX38027.1"/>
    </source>
</evidence>
<dbReference type="AlphaFoldDB" id="L1IPL2"/>
<dbReference type="EnsemblProtists" id="EKX38027">
    <property type="protein sequence ID" value="EKX38027"/>
    <property type="gene ID" value="GUITHDRAFT_144522"/>
</dbReference>
<accession>L1IPL2</accession>
<dbReference type="PaxDb" id="55529-EKX38027"/>
<reference evidence="4" key="3">
    <citation type="submission" date="2016-03" db="UniProtKB">
        <authorList>
            <consortium name="EnsemblProtists"/>
        </authorList>
    </citation>
    <scope>IDENTIFICATION</scope>
</reference>
<gene>
    <name evidence="3" type="ORF">GUITHDRAFT_144522</name>
</gene>
<dbReference type="PROSITE" id="PS51182">
    <property type="entry name" value="C2_TENSIN"/>
    <property type="match status" value="1"/>
</dbReference>
<evidence type="ECO:0000313" key="4">
    <source>
        <dbReference type="EnsemblProtists" id="EKX38027"/>
    </source>
</evidence>
<feature type="region of interest" description="Disordered" evidence="1">
    <location>
        <begin position="33"/>
        <end position="65"/>
    </location>
</feature>
<dbReference type="InterPro" id="IPR029021">
    <property type="entry name" value="Prot-tyrosine_phosphatase-like"/>
</dbReference>
<dbReference type="RefSeq" id="XP_005825007.1">
    <property type="nucleotide sequence ID" value="XM_005824950.1"/>
</dbReference>
<feature type="compositionally biased region" description="Polar residues" evidence="1">
    <location>
        <begin position="447"/>
        <end position="468"/>
    </location>
</feature>
<evidence type="ECO:0000259" key="2">
    <source>
        <dbReference type="PROSITE" id="PS51182"/>
    </source>
</evidence>
<dbReference type="GO" id="GO:0005829">
    <property type="term" value="C:cytosol"/>
    <property type="evidence" value="ECO:0007669"/>
    <property type="project" value="TreeGrafter"/>
</dbReference>
<keyword evidence="5" id="KW-1185">Reference proteome</keyword>
<proteinExistence type="predicted"/>
<dbReference type="InterPro" id="IPR051281">
    <property type="entry name" value="Dual-spec_lipid-protein_phosph"/>
</dbReference>
<name>L1IPL2_GUITC</name>
<dbReference type="Gene3D" id="2.60.40.1110">
    <property type="match status" value="1"/>
</dbReference>
<dbReference type="Proteomes" id="UP000011087">
    <property type="component" value="Unassembled WGS sequence"/>
</dbReference>
<reference evidence="5" key="2">
    <citation type="submission" date="2012-11" db="EMBL/GenBank/DDBJ databases">
        <authorList>
            <person name="Kuo A."/>
            <person name="Curtis B.A."/>
            <person name="Tanifuji G."/>
            <person name="Burki F."/>
            <person name="Gruber A."/>
            <person name="Irimia M."/>
            <person name="Maruyama S."/>
            <person name="Arias M.C."/>
            <person name="Ball S.G."/>
            <person name="Gile G.H."/>
            <person name="Hirakawa Y."/>
            <person name="Hopkins J.F."/>
            <person name="Rensing S.A."/>
            <person name="Schmutz J."/>
            <person name="Symeonidi A."/>
            <person name="Elias M."/>
            <person name="Eveleigh R.J."/>
            <person name="Herman E.K."/>
            <person name="Klute M.J."/>
            <person name="Nakayama T."/>
            <person name="Obornik M."/>
            <person name="Reyes-Prieto A."/>
            <person name="Armbrust E.V."/>
            <person name="Aves S.J."/>
            <person name="Beiko R.G."/>
            <person name="Coutinho P."/>
            <person name="Dacks J.B."/>
            <person name="Durnford D.G."/>
            <person name="Fast N.M."/>
            <person name="Green B.R."/>
            <person name="Grisdale C."/>
            <person name="Hempe F."/>
            <person name="Henrissat B."/>
            <person name="Hoppner M.P."/>
            <person name="Ishida K.-I."/>
            <person name="Kim E."/>
            <person name="Koreny L."/>
            <person name="Kroth P.G."/>
            <person name="Liu Y."/>
            <person name="Malik S.-B."/>
            <person name="Maier U.G."/>
            <person name="McRose D."/>
            <person name="Mock T."/>
            <person name="Neilson J.A."/>
            <person name="Onodera N.T."/>
            <person name="Poole A.M."/>
            <person name="Pritham E.J."/>
            <person name="Richards T.A."/>
            <person name="Rocap G."/>
            <person name="Roy S.W."/>
            <person name="Sarai C."/>
            <person name="Schaack S."/>
            <person name="Shirato S."/>
            <person name="Slamovits C.H."/>
            <person name="Spencer D.F."/>
            <person name="Suzuki S."/>
            <person name="Worden A.Z."/>
            <person name="Zauner S."/>
            <person name="Barry K."/>
            <person name="Bell C."/>
            <person name="Bharti A.K."/>
            <person name="Crow J.A."/>
            <person name="Grimwood J."/>
            <person name="Kramer R."/>
            <person name="Lindquist E."/>
            <person name="Lucas S."/>
            <person name="Salamov A."/>
            <person name="McFadden G.I."/>
            <person name="Lane C.E."/>
            <person name="Keeling P.J."/>
            <person name="Gray M.W."/>
            <person name="Grigoriev I.V."/>
            <person name="Archibald J.M."/>
        </authorList>
    </citation>
    <scope>NUCLEOTIDE SEQUENCE</scope>
    <source>
        <strain evidence="5">CCMP2712</strain>
    </source>
</reference>
<evidence type="ECO:0000256" key="1">
    <source>
        <dbReference type="SAM" id="MobiDB-lite"/>
    </source>
</evidence>
<feature type="region of interest" description="Disordered" evidence="1">
    <location>
        <begin position="89"/>
        <end position="120"/>
    </location>
</feature>
<feature type="compositionally biased region" description="Polar residues" evidence="1">
    <location>
        <begin position="486"/>
        <end position="510"/>
    </location>
</feature>
<dbReference type="GO" id="GO:0016314">
    <property type="term" value="F:phosphatidylinositol-3,4,5-trisphosphate 3-phosphatase activity"/>
    <property type="evidence" value="ECO:0007669"/>
    <property type="project" value="TreeGrafter"/>
</dbReference>
<dbReference type="HOGENOM" id="CLU_294489_0_0_1"/>
<organism evidence="3">
    <name type="scientific">Guillardia theta (strain CCMP2712)</name>
    <name type="common">Cryptophyte</name>
    <dbReference type="NCBI Taxonomy" id="905079"/>
    <lineage>
        <taxon>Eukaryota</taxon>
        <taxon>Cryptophyceae</taxon>
        <taxon>Pyrenomonadales</taxon>
        <taxon>Geminigeraceae</taxon>
        <taxon>Guillardia</taxon>
    </lineage>
</organism>
<feature type="region of interest" description="Disordered" evidence="1">
    <location>
        <begin position="447"/>
        <end position="510"/>
    </location>
</feature>